<name>A0AAV9ZE42_9AGAR</name>
<dbReference type="PRINTS" id="PR00385">
    <property type="entry name" value="P450"/>
</dbReference>
<dbReference type="PANTHER" id="PTHR24305">
    <property type="entry name" value="CYTOCHROME P450"/>
    <property type="match status" value="1"/>
</dbReference>
<dbReference type="CDD" id="cd11069">
    <property type="entry name" value="CYP_FUM15-like"/>
    <property type="match status" value="1"/>
</dbReference>
<evidence type="ECO:0000256" key="7">
    <source>
        <dbReference type="ARBA" id="ARBA00022723"/>
    </source>
</evidence>
<comment type="similarity">
    <text evidence="4">Belongs to the cytochrome P450 family.</text>
</comment>
<proteinExistence type="inferred from homology"/>
<evidence type="ECO:0000256" key="13">
    <source>
        <dbReference type="PIRSR" id="PIRSR602403-1"/>
    </source>
</evidence>
<dbReference type="InterPro" id="IPR002403">
    <property type="entry name" value="Cyt_P450_E_grp-IV"/>
</dbReference>
<evidence type="ECO:0000256" key="2">
    <source>
        <dbReference type="ARBA" id="ARBA00004370"/>
    </source>
</evidence>
<keyword evidence="12 14" id="KW-0472">Membrane</keyword>
<sequence>MHGNDPRGLPDPGARALPEARIGCRWSGENTDVFTRLTRPGLVSEIDLGTAFISLLKKQPTDLYSVLSALPAFKMLSLSLGTSILGALGIYAIYALYKLFYDEFTSPLSKLPGPKNDHWFLGNRTQLLSNVDGGEGLWTKEYGRNVRVNGPFGFSNLYTTDTRAIQHILSNSYLYQKTPSGRYKLGRIVGPGVLVVEEDEHKKQRRIMNPAFGPTHLRALTELFVEKSRQLRDIWTTRAFQHGGVAKINVVPEFSTAALDIIGKAGFNYDFQSLGAIDSASGNLRDELHEAFATVSAGGDTEKTLLGFLRSHFPLLRPLLPKSKIDRTIDAAQATMRRIGLGLLEESKRQIASGADHGASRDLLSLLVRANMDKNLPESQRLSDDDVLAQVPTFLVAGHETTSTAASWTVFELAKNKAIQTRLRNELLSLDTDTPSMDELNSLHYLDCVVRETLRANSPVPTILRNAMRDDVIPLGTPYTDRDGVVHDKLEIRKGQWVIIPILAVNRDPEIWGPDALEYIPERWERTPSISTSIPGVWSQLLTFIGGPRACIGFRFSILELKALLFTLVRALEFELAVPADDIGRIVTPIVQVPFVRSDAEAGGQLPVLVKPFVQS</sequence>
<keyword evidence="16" id="KW-1185">Reference proteome</keyword>
<feature type="binding site" description="axial binding residue" evidence="13">
    <location>
        <position position="551"/>
    </location>
    <ligand>
        <name>heme</name>
        <dbReference type="ChEBI" id="CHEBI:30413"/>
    </ligand>
    <ligandPart>
        <name>Fe</name>
        <dbReference type="ChEBI" id="CHEBI:18248"/>
    </ligandPart>
</feature>
<dbReference type="SUPFAM" id="SSF48264">
    <property type="entry name" value="Cytochrome P450"/>
    <property type="match status" value="1"/>
</dbReference>
<evidence type="ECO:0000256" key="8">
    <source>
        <dbReference type="ARBA" id="ARBA00022989"/>
    </source>
</evidence>
<feature type="transmembrane region" description="Helical" evidence="14">
    <location>
        <begin position="75"/>
        <end position="97"/>
    </location>
</feature>
<comment type="subcellular location">
    <subcellularLocation>
        <location evidence="2">Membrane</location>
    </subcellularLocation>
</comment>
<evidence type="ECO:0000256" key="4">
    <source>
        <dbReference type="ARBA" id="ARBA00010617"/>
    </source>
</evidence>
<dbReference type="Proteomes" id="UP001362999">
    <property type="component" value="Unassembled WGS sequence"/>
</dbReference>
<organism evidence="15 16">
    <name type="scientific">Favolaschia claudopus</name>
    <dbReference type="NCBI Taxonomy" id="2862362"/>
    <lineage>
        <taxon>Eukaryota</taxon>
        <taxon>Fungi</taxon>
        <taxon>Dikarya</taxon>
        <taxon>Basidiomycota</taxon>
        <taxon>Agaricomycotina</taxon>
        <taxon>Agaricomycetes</taxon>
        <taxon>Agaricomycetidae</taxon>
        <taxon>Agaricales</taxon>
        <taxon>Marasmiineae</taxon>
        <taxon>Mycenaceae</taxon>
        <taxon>Favolaschia</taxon>
    </lineage>
</organism>
<keyword evidence="5 13" id="KW-0349">Heme</keyword>
<comment type="cofactor">
    <cofactor evidence="1 13">
        <name>heme</name>
        <dbReference type="ChEBI" id="CHEBI:30413"/>
    </cofactor>
</comment>
<keyword evidence="10 13" id="KW-0408">Iron</keyword>
<keyword evidence="11" id="KW-0503">Monooxygenase</keyword>
<keyword evidence="9" id="KW-0560">Oxidoreductase</keyword>
<evidence type="ECO:0000256" key="10">
    <source>
        <dbReference type="ARBA" id="ARBA00023004"/>
    </source>
</evidence>
<evidence type="ECO:0000256" key="1">
    <source>
        <dbReference type="ARBA" id="ARBA00001971"/>
    </source>
</evidence>
<dbReference type="GO" id="GO:0020037">
    <property type="term" value="F:heme binding"/>
    <property type="evidence" value="ECO:0007669"/>
    <property type="project" value="InterPro"/>
</dbReference>
<evidence type="ECO:0000256" key="3">
    <source>
        <dbReference type="ARBA" id="ARBA00004721"/>
    </source>
</evidence>
<dbReference type="InterPro" id="IPR036396">
    <property type="entry name" value="Cyt_P450_sf"/>
</dbReference>
<protein>
    <submittedName>
        <fullName evidence="15">Cytochrome P450</fullName>
    </submittedName>
</protein>
<dbReference type="PRINTS" id="PR00465">
    <property type="entry name" value="EP450IV"/>
</dbReference>
<keyword evidence="6 14" id="KW-0812">Transmembrane</keyword>
<comment type="caution">
    <text evidence="15">The sequence shown here is derived from an EMBL/GenBank/DDBJ whole genome shotgun (WGS) entry which is preliminary data.</text>
</comment>
<evidence type="ECO:0000256" key="9">
    <source>
        <dbReference type="ARBA" id="ARBA00023002"/>
    </source>
</evidence>
<keyword evidence="7 13" id="KW-0479">Metal-binding</keyword>
<evidence type="ECO:0000256" key="11">
    <source>
        <dbReference type="ARBA" id="ARBA00023033"/>
    </source>
</evidence>
<dbReference type="PANTHER" id="PTHR24305:SF166">
    <property type="entry name" value="CYTOCHROME P450 12A4, MITOCHONDRIAL-RELATED"/>
    <property type="match status" value="1"/>
</dbReference>
<evidence type="ECO:0000256" key="6">
    <source>
        <dbReference type="ARBA" id="ARBA00022692"/>
    </source>
</evidence>
<evidence type="ECO:0000256" key="5">
    <source>
        <dbReference type="ARBA" id="ARBA00022617"/>
    </source>
</evidence>
<dbReference type="AlphaFoldDB" id="A0AAV9ZE42"/>
<evidence type="ECO:0000256" key="12">
    <source>
        <dbReference type="ARBA" id="ARBA00023136"/>
    </source>
</evidence>
<reference evidence="15 16" key="1">
    <citation type="journal article" date="2024" name="J Genomics">
        <title>Draft genome sequencing and assembly of Favolaschia claudopus CIRM-BRFM 2984 isolated from oak limbs.</title>
        <authorList>
            <person name="Navarro D."/>
            <person name="Drula E."/>
            <person name="Chaduli D."/>
            <person name="Cazenave R."/>
            <person name="Ahrendt S."/>
            <person name="Wang J."/>
            <person name="Lipzen A."/>
            <person name="Daum C."/>
            <person name="Barry K."/>
            <person name="Grigoriev I.V."/>
            <person name="Favel A."/>
            <person name="Rosso M.N."/>
            <person name="Martin F."/>
        </authorList>
    </citation>
    <scope>NUCLEOTIDE SEQUENCE [LARGE SCALE GENOMIC DNA]</scope>
    <source>
        <strain evidence="15 16">CIRM-BRFM 2984</strain>
    </source>
</reference>
<dbReference type="GO" id="GO:0016020">
    <property type="term" value="C:membrane"/>
    <property type="evidence" value="ECO:0007669"/>
    <property type="project" value="UniProtKB-SubCell"/>
</dbReference>
<dbReference type="Gene3D" id="1.10.630.10">
    <property type="entry name" value="Cytochrome P450"/>
    <property type="match status" value="1"/>
</dbReference>
<accession>A0AAV9ZE42</accession>
<evidence type="ECO:0000313" key="15">
    <source>
        <dbReference type="EMBL" id="KAK6978182.1"/>
    </source>
</evidence>
<dbReference type="GO" id="GO:0004497">
    <property type="term" value="F:monooxygenase activity"/>
    <property type="evidence" value="ECO:0007669"/>
    <property type="project" value="UniProtKB-KW"/>
</dbReference>
<evidence type="ECO:0000256" key="14">
    <source>
        <dbReference type="SAM" id="Phobius"/>
    </source>
</evidence>
<keyword evidence="8 14" id="KW-1133">Transmembrane helix</keyword>
<dbReference type="Pfam" id="PF00067">
    <property type="entry name" value="p450"/>
    <property type="match status" value="1"/>
</dbReference>
<dbReference type="InterPro" id="IPR050121">
    <property type="entry name" value="Cytochrome_P450_monoxygenase"/>
</dbReference>
<evidence type="ECO:0000313" key="16">
    <source>
        <dbReference type="Proteomes" id="UP001362999"/>
    </source>
</evidence>
<gene>
    <name evidence="15" type="ORF">R3P38DRAFT_3119885</name>
</gene>
<dbReference type="EMBL" id="JAWWNJ010000161">
    <property type="protein sequence ID" value="KAK6978182.1"/>
    <property type="molecule type" value="Genomic_DNA"/>
</dbReference>
<dbReference type="GO" id="GO:0016705">
    <property type="term" value="F:oxidoreductase activity, acting on paired donors, with incorporation or reduction of molecular oxygen"/>
    <property type="evidence" value="ECO:0007669"/>
    <property type="project" value="InterPro"/>
</dbReference>
<dbReference type="GO" id="GO:0005506">
    <property type="term" value="F:iron ion binding"/>
    <property type="evidence" value="ECO:0007669"/>
    <property type="project" value="InterPro"/>
</dbReference>
<comment type="pathway">
    <text evidence="3">Secondary metabolite biosynthesis; terpenoid biosynthesis.</text>
</comment>
<dbReference type="InterPro" id="IPR001128">
    <property type="entry name" value="Cyt_P450"/>
</dbReference>